<dbReference type="PANTHER" id="PTHR43792">
    <property type="entry name" value="GNAT FAMILY, PUTATIVE (AFU_ORTHOLOGUE AFUA_3G00765)-RELATED-RELATED"/>
    <property type="match status" value="1"/>
</dbReference>
<dbReference type="InterPro" id="IPR016181">
    <property type="entry name" value="Acyl_CoA_acyltransferase"/>
</dbReference>
<dbReference type="Pfam" id="PF13302">
    <property type="entry name" value="Acetyltransf_3"/>
    <property type="match status" value="1"/>
</dbReference>
<sequence>MTATPTISTERLVLRRPEPRDKEAIVAFYMSERSQYAAGNVPRFMAWKNTASIFGHWELKGFGLWAVTRKGDDSIIGLVGPFFPDGWPETEIGWLIFDGAEGHGFAHEAAVAAVADARSRLGWTKIVSYIAPENARSIALAERLGAVLDANAAVPFAEKPTLVYRHLPKDDGSVEAYA</sequence>
<dbReference type="PANTHER" id="PTHR43792:SF1">
    <property type="entry name" value="N-ACETYLTRANSFERASE DOMAIN-CONTAINING PROTEIN"/>
    <property type="match status" value="1"/>
</dbReference>
<dbReference type="RefSeq" id="WP_058290161.1">
    <property type="nucleotide sequence ID" value="NZ_CYSD01000033.1"/>
</dbReference>
<feature type="domain" description="N-acetyltransferase" evidence="1">
    <location>
        <begin position="12"/>
        <end position="169"/>
    </location>
</feature>
<evidence type="ECO:0000313" key="3">
    <source>
        <dbReference type="Proteomes" id="UP000052022"/>
    </source>
</evidence>
<dbReference type="SUPFAM" id="SSF55729">
    <property type="entry name" value="Acyl-CoA N-acyltransferases (Nat)"/>
    <property type="match status" value="1"/>
</dbReference>
<dbReference type="GO" id="GO:0016747">
    <property type="term" value="F:acyltransferase activity, transferring groups other than amino-acyl groups"/>
    <property type="evidence" value="ECO:0007669"/>
    <property type="project" value="InterPro"/>
</dbReference>
<dbReference type="InterPro" id="IPR000182">
    <property type="entry name" value="GNAT_dom"/>
</dbReference>
<dbReference type="EMBL" id="CYSD01000033">
    <property type="protein sequence ID" value="CUH78923.1"/>
    <property type="molecule type" value="Genomic_DNA"/>
</dbReference>
<dbReference type="PROSITE" id="PS51186">
    <property type="entry name" value="GNAT"/>
    <property type="match status" value="1"/>
</dbReference>
<name>A0A0P1GBR1_9RHOB</name>
<dbReference type="Gene3D" id="3.40.630.30">
    <property type="match status" value="1"/>
</dbReference>
<dbReference type="STRING" id="928856.SAMN04488049_11078"/>
<dbReference type="AlphaFoldDB" id="A0A0P1GBR1"/>
<evidence type="ECO:0000313" key="2">
    <source>
        <dbReference type="EMBL" id="CUH78923.1"/>
    </source>
</evidence>
<gene>
    <name evidence="2" type="ORF">TRM7557_02108</name>
</gene>
<dbReference type="Proteomes" id="UP000052022">
    <property type="component" value="Unassembled WGS sequence"/>
</dbReference>
<evidence type="ECO:0000259" key="1">
    <source>
        <dbReference type="PROSITE" id="PS51186"/>
    </source>
</evidence>
<reference evidence="2 3" key="1">
    <citation type="submission" date="2015-09" db="EMBL/GenBank/DDBJ databases">
        <authorList>
            <consortium name="Swine Surveillance"/>
        </authorList>
    </citation>
    <scope>NUCLEOTIDE SEQUENCE [LARGE SCALE GENOMIC DNA]</scope>
    <source>
        <strain evidence="2 3">CECT 7557</strain>
    </source>
</reference>
<keyword evidence="3" id="KW-1185">Reference proteome</keyword>
<organism evidence="2 3">
    <name type="scientific">Tritonibacter multivorans</name>
    <dbReference type="NCBI Taxonomy" id="928856"/>
    <lineage>
        <taxon>Bacteria</taxon>
        <taxon>Pseudomonadati</taxon>
        <taxon>Pseudomonadota</taxon>
        <taxon>Alphaproteobacteria</taxon>
        <taxon>Rhodobacterales</taxon>
        <taxon>Paracoccaceae</taxon>
        <taxon>Tritonibacter</taxon>
    </lineage>
</organism>
<protein>
    <recommendedName>
        <fullName evidence="1">N-acetyltransferase domain-containing protein</fullName>
    </recommendedName>
</protein>
<proteinExistence type="predicted"/>
<dbReference type="OrthoDB" id="6293260at2"/>
<accession>A0A0P1GBR1</accession>
<dbReference type="InterPro" id="IPR051531">
    <property type="entry name" value="N-acetyltransferase"/>
</dbReference>